<reference evidence="2 3" key="1">
    <citation type="submission" date="2022-10" db="EMBL/GenBank/DDBJ databases">
        <title>Chitinophaga nivalis PC15 sp. nov., isolated from Pyeongchang county, South Korea.</title>
        <authorList>
            <person name="Trinh H.N."/>
        </authorList>
    </citation>
    <scope>NUCLEOTIDE SEQUENCE [LARGE SCALE GENOMIC DNA]</scope>
    <source>
        <strain evidence="2 3">PC14</strain>
    </source>
</reference>
<dbReference type="RefSeq" id="WP_264735299.1">
    <property type="nucleotide sequence ID" value="NZ_JAPDNR010000001.1"/>
</dbReference>
<evidence type="ECO:0000313" key="3">
    <source>
        <dbReference type="Proteomes" id="UP001207742"/>
    </source>
</evidence>
<keyword evidence="1" id="KW-0175">Coiled coil</keyword>
<keyword evidence="3" id="KW-1185">Reference proteome</keyword>
<dbReference type="Proteomes" id="UP001207742">
    <property type="component" value="Unassembled WGS sequence"/>
</dbReference>
<sequence>MTEKEFLVSAIASLEAQNKWLKEELPKLEETMAALRKDVDEIRATGTALYALPATGRP</sequence>
<feature type="coiled-coil region" evidence="1">
    <location>
        <begin position="4"/>
        <end position="45"/>
    </location>
</feature>
<proteinExistence type="predicted"/>
<evidence type="ECO:0000313" key="2">
    <source>
        <dbReference type="EMBL" id="MCW3488497.1"/>
    </source>
</evidence>
<organism evidence="2 3">
    <name type="scientific">Chitinophaga nivalis</name>
    <dbReference type="NCBI Taxonomy" id="2991709"/>
    <lineage>
        <taxon>Bacteria</taxon>
        <taxon>Pseudomonadati</taxon>
        <taxon>Bacteroidota</taxon>
        <taxon>Chitinophagia</taxon>
        <taxon>Chitinophagales</taxon>
        <taxon>Chitinophagaceae</taxon>
        <taxon>Chitinophaga</taxon>
    </lineage>
</organism>
<name>A0ABT3IWY9_9BACT</name>
<protein>
    <recommendedName>
        <fullName evidence="4">SlyX protein</fullName>
    </recommendedName>
</protein>
<dbReference type="EMBL" id="JAPDNS010000002">
    <property type="protein sequence ID" value="MCW3488497.1"/>
    <property type="molecule type" value="Genomic_DNA"/>
</dbReference>
<evidence type="ECO:0000256" key="1">
    <source>
        <dbReference type="SAM" id="Coils"/>
    </source>
</evidence>
<comment type="caution">
    <text evidence="2">The sequence shown here is derived from an EMBL/GenBank/DDBJ whole genome shotgun (WGS) entry which is preliminary data.</text>
</comment>
<gene>
    <name evidence="2" type="ORF">OL497_31695</name>
</gene>
<evidence type="ECO:0008006" key="4">
    <source>
        <dbReference type="Google" id="ProtNLM"/>
    </source>
</evidence>
<accession>A0ABT3IWY9</accession>